<evidence type="ECO:0000313" key="2">
    <source>
        <dbReference type="Proteomes" id="UP000008148"/>
    </source>
</evidence>
<dbReference type="Proteomes" id="UP000008148">
    <property type="component" value="Chromosome"/>
</dbReference>
<evidence type="ECO:0000313" key="1">
    <source>
        <dbReference type="EMBL" id="ABV16092.1"/>
    </source>
</evidence>
<dbReference type="AntiFam" id="ANF00065">
    <property type="entry name" value="Translation of REP sequence"/>
</dbReference>
<accession>A8ARI0</accession>
<dbReference type="AlphaFoldDB" id="A8ARI0"/>
<protein>
    <submittedName>
        <fullName evidence="1">Uncharacterized protein</fullName>
    </submittedName>
</protein>
<dbReference type="STRING" id="290338.CKO_05049"/>
<keyword evidence="2" id="KW-1185">Reference proteome</keyword>
<organism evidence="1 2">
    <name type="scientific">Citrobacter koseri (strain ATCC BAA-895 / CDC 4225-83 / SGSC4696)</name>
    <dbReference type="NCBI Taxonomy" id="290338"/>
    <lineage>
        <taxon>Bacteria</taxon>
        <taxon>Pseudomonadati</taxon>
        <taxon>Pseudomonadota</taxon>
        <taxon>Gammaproteobacteria</taxon>
        <taxon>Enterobacterales</taxon>
        <taxon>Enterobacteriaceae</taxon>
        <taxon>Citrobacter</taxon>
    </lineage>
</organism>
<dbReference type="KEGG" id="cko:CKO_05049"/>
<name>A8ARI0_CITK8</name>
<dbReference type="HOGENOM" id="CLU_2715109_0_0_6"/>
<sequence length="72" mass="7486">MSFLPTKNKVVSINLALVLPDGGASALSGLHIADIVSVGLISIAPSGIFTKKQVTTRLMIQIKIVHPAGHAQ</sequence>
<gene>
    <name evidence="1" type="ordered locus">CKO_05049</name>
</gene>
<reference evidence="1 2" key="1">
    <citation type="submission" date="2007-08" db="EMBL/GenBank/DDBJ databases">
        <authorList>
            <consortium name="The Citrobacter koseri Genome Sequencing Project"/>
            <person name="McClelland M."/>
            <person name="Sanderson E.K."/>
            <person name="Porwollik S."/>
            <person name="Spieth J."/>
            <person name="Clifton W.S."/>
            <person name="Latreille P."/>
            <person name="Courtney L."/>
            <person name="Wang C."/>
            <person name="Pepin K."/>
            <person name="Bhonagiri V."/>
            <person name="Nash W."/>
            <person name="Johnson M."/>
            <person name="Thiruvilangam P."/>
            <person name="Wilson R."/>
        </authorList>
    </citation>
    <scope>NUCLEOTIDE SEQUENCE [LARGE SCALE GENOMIC DNA]</scope>
    <source>
        <strain evidence="2">ATCC BAA-895 / CDC 4225-83 / SGSC4696</strain>
    </source>
</reference>
<dbReference type="EMBL" id="CP000822">
    <property type="protein sequence ID" value="ABV16092.1"/>
    <property type="molecule type" value="Genomic_DNA"/>
</dbReference>
<proteinExistence type="predicted"/>